<dbReference type="InterPro" id="IPR008928">
    <property type="entry name" value="6-hairpin_glycosidase_sf"/>
</dbReference>
<reference evidence="2 3" key="1">
    <citation type="journal article" date="2015" name="Nature">
        <title>rRNA introns, odd ribosomes, and small enigmatic genomes across a large radiation of phyla.</title>
        <authorList>
            <person name="Brown C.T."/>
            <person name="Hug L.A."/>
            <person name="Thomas B.C."/>
            <person name="Sharon I."/>
            <person name="Castelle C.J."/>
            <person name="Singh A."/>
            <person name="Wilkins M.J."/>
            <person name="Williams K.H."/>
            <person name="Banfield J.F."/>
        </authorList>
    </citation>
    <scope>NUCLEOTIDE SEQUENCE [LARGE SCALE GENOMIC DNA]</scope>
</reference>
<evidence type="ECO:0000259" key="1">
    <source>
        <dbReference type="Pfam" id="PF22422"/>
    </source>
</evidence>
<dbReference type="AlphaFoldDB" id="A0A0G1KFW3"/>
<dbReference type="Gene3D" id="1.50.10.10">
    <property type="match status" value="1"/>
</dbReference>
<dbReference type="GO" id="GO:0005975">
    <property type="term" value="P:carbohydrate metabolic process"/>
    <property type="evidence" value="ECO:0007669"/>
    <property type="project" value="InterPro"/>
</dbReference>
<organism evidence="2 3">
    <name type="scientific">Candidatus Giovannonibacteria bacterium GW2011_GWC2_44_9</name>
    <dbReference type="NCBI Taxonomy" id="1618658"/>
    <lineage>
        <taxon>Bacteria</taxon>
        <taxon>Candidatus Giovannoniibacteriota</taxon>
    </lineage>
</organism>
<gene>
    <name evidence="2" type="ORF">UW81_C0042G0011</name>
</gene>
<evidence type="ECO:0000313" key="2">
    <source>
        <dbReference type="EMBL" id="KKT82410.1"/>
    </source>
</evidence>
<dbReference type="EMBL" id="LCJT01000042">
    <property type="protein sequence ID" value="KKT82410.1"/>
    <property type="molecule type" value="Genomic_DNA"/>
</dbReference>
<dbReference type="Pfam" id="PF22422">
    <property type="entry name" value="MGH1-like_GH"/>
    <property type="match status" value="1"/>
</dbReference>
<protein>
    <submittedName>
        <fullName evidence="2">Amylo-alpha-16-glucosidase</fullName>
    </submittedName>
</protein>
<sequence length="389" mass="44610">MPKNTKQIEKIKEALAGDIKTLRDPGRGYIKAGLPRFGALFGRDSCIASWELLDYDDTLAKDTIKILSDLQGKEKNSRREEEPGKIVHEWHPRPAEYKSLRWPLPYYGSVDSTPLFIFLCGIYYEKTTDTEWLGARWPNIEAALSWCEKYGDMDGDLLLEYERKNPAGLMHQGWKDSTQNHLDFTPPIELVEAQGYYYAALSSASELALALKKTDLARKLSRRAKELQNNFLKEFWLAEQNFFATALSESKIPDTKITSNPGHLLFTGILDDEPEKRQAIVKRLFQSDMWTPYGIRTHSEKNPDFNPWGYHLGSIWPHDNWIIAQGLKRYGLTEEYEKIKQALIKAYKKLGKIPELYAVEGGKLKEISIACWPQAWSSGALLNFLAKQN</sequence>
<proteinExistence type="predicted"/>
<accession>A0A0G1KFW3</accession>
<dbReference type="InterPro" id="IPR012341">
    <property type="entry name" value="6hp_glycosidase-like_sf"/>
</dbReference>
<evidence type="ECO:0000313" key="3">
    <source>
        <dbReference type="Proteomes" id="UP000033915"/>
    </source>
</evidence>
<dbReference type="Proteomes" id="UP000033915">
    <property type="component" value="Unassembled WGS sequence"/>
</dbReference>
<dbReference type="PATRIC" id="fig|1618658.3.peg.882"/>
<dbReference type="InterPro" id="IPR054491">
    <property type="entry name" value="MGH1-like_GH"/>
</dbReference>
<name>A0A0G1KFW3_9BACT</name>
<comment type="caution">
    <text evidence="2">The sequence shown here is derived from an EMBL/GenBank/DDBJ whole genome shotgun (WGS) entry which is preliminary data.</text>
</comment>
<dbReference type="SUPFAM" id="SSF48208">
    <property type="entry name" value="Six-hairpin glycosidases"/>
    <property type="match status" value="1"/>
</dbReference>
<feature type="domain" description="Mannosylglycerate hydrolase MGH1-like glycoside hydrolase" evidence="1">
    <location>
        <begin position="186"/>
        <end position="355"/>
    </location>
</feature>